<dbReference type="EMBL" id="LRQG01000240">
    <property type="protein sequence ID" value="KXA32933.1"/>
    <property type="molecule type" value="Genomic_DNA"/>
</dbReference>
<accession>A0A133PUU1</accession>
<gene>
    <name evidence="1" type="ORF">HMPREF3226_02582</name>
</gene>
<proteinExistence type="predicted"/>
<comment type="caution">
    <text evidence="1">The sequence shown here is derived from an EMBL/GenBank/DDBJ whole genome shotgun (WGS) entry which is preliminary data.</text>
</comment>
<dbReference type="STRING" id="28128.HMPREF3226_02582"/>
<protein>
    <submittedName>
        <fullName evidence="1">Uncharacterized protein</fullName>
    </submittedName>
</protein>
<dbReference type="AlphaFoldDB" id="A0A133PUU1"/>
<name>A0A133PUU1_9BACT</name>
<keyword evidence="2" id="KW-1185">Reference proteome</keyword>
<reference evidence="2" key="1">
    <citation type="submission" date="2016-01" db="EMBL/GenBank/DDBJ databases">
        <authorList>
            <person name="Mitreva M."/>
            <person name="Pepin K.H."/>
            <person name="Mihindukulasuriya K.A."/>
            <person name="Fulton R."/>
            <person name="Fronick C."/>
            <person name="O'Laughlin M."/>
            <person name="Miner T."/>
            <person name="Herter B."/>
            <person name="Rosa B.A."/>
            <person name="Cordes M."/>
            <person name="Tomlinson C."/>
            <person name="Wollam A."/>
            <person name="Palsikar V.B."/>
            <person name="Mardis E.R."/>
            <person name="Wilson R.K."/>
        </authorList>
    </citation>
    <scope>NUCLEOTIDE SEQUENCE [LARGE SCALE GENOMIC DNA]</scope>
    <source>
        <strain evidence="2">MJR7716</strain>
    </source>
</reference>
<evidence type="ECO:0000313" key="2">
    <source>
        <dbReference type="Proteomes" id="UP000070533"/>
    </source>
</evidence>
<organism evidence="1 2">
    <name type="scientific">Prevotella corporis</name>
    <dbReference type="NCBI Taxonomy" id="28128"/>
    <lineage>
        <taxon>Bacteria</taxon>
        <taxon>Pseudomonadati</taxon>
        <taxon>Bacteroidota</taxon>
        <taxon>Bacteroidia</taxon>
        <taxon>Bacteroidales</taxon>
        <taxon>Prevotellaceae</taxon>
        <taxon>Prevotella</taxon>
    </lineage>
</organism>
<sequence>MSFACDIIPLFARSDYKINDISADFMTPMKCRETKGKRVNISDNEIFKNPP</sequence>
<dbReference type="Proteomes" id="UP000070533">
    <property type="component" value="Unassembled WGS sequence"/>
</dbReference>
<dbReference type="PATRIC" id="fig|28128.5.peg.2656"/>
<evidence type="ECO:0000313" key="1">
    <source>
        <dbReference type="EMBL" id="KXA32933.1"/>
    </source>
</evidence>